<dbReference type="CDD" id="cd00609">
    <property type="entry name" value="AAT_like"/>
    <property type="match status" value="1"/>
</dbReference>
<dbReference type="GO" id="GO:0030170">
    <property type="term" value="F:pyridoxal phosphate binding"/>
    <property type="evidence" value="ECO:0007669"/>
    <property type="project" value="InterPro"/>
</dbReference>
<comment type="cofactor">
    <cofactor evidence="1">
        <name>pyridoxal 5'-phosphate</name>
        <dbReference type="ChEBI" id="CHEBI:597326"/>
    </cofactor>
</comment>
<dbReference type="STRING" id="71784.A0A1Y2AF35"/>
<name>A0A1Y2AF35_9TREE</name>
<dbReference type="PANTHER" id="PTHR42790:SF19">
    <property type="entry name" value="KYNURENINE_ALPHA-AMINOADIPATE AMINOTRANSFERASE, MITOCHONDRIAL"/>
    <property type="match status" value="1"/>
</dbReference>
<evidence type="ECO:0000256" key="1">
    <source>
        <dbReference type="ARBA" id="ARBA00001933"/>
    </source>
</evidence>
<evidence type="ECO:0000313" key="7">
    <source>
        <dbReference type="EMBL" id="ORY21044.1"/>
    </source>
</evidence>
<keyword evidence="3" id="KW-0032">Aminotransferase</keyword>
<dbReference type="GO" id="GO:0008483">
    <property type="term" value="F:transaminase activity"/>
    <property type="evidence" value="ECO:0007669"/>
    <property type="project" value="UniProtKB-KW"/>
</dbReference>
<proteinExistence type="inferred from homology"/>
<dbReference type="Gene3D" id="3.40.640.10">
    <property type="entry name" value="Type I PLP-dependent aspartate aminotransferase-like (Major domain)"/>
    <property type="match status" value="1"/>
</dbReference>
<evidence type="ECO:0000256" key="4">
    <source>
        <dbReference type="ARBA" id="ARBA00022679"/>
    </source>
</evidence>
<dbReference type="InterPro" id="IPR015421">
    <property type="entry name" value="PyrdxlP-dep_Trfase_major"/>
</dbReference>
<dbReference type="InParanoid" id="A0A1Y2AF35"/>
<dbReference type="InterPro" id="IPR050859">
    <property type="entry name" value="Class-I_PLP-dep_aminotransf"/>
</dbReference>
<keyword evidence="8" id="KW-1185">Reference proteome</keyword>
<dbReference type="InterPro" id="IPR015424">
    <property type="entry name" value="PyrdxlP-dep_Trfase"/>
</dbReference>
<dbReference type="InterPro" id="IPR004839">
    <property type="entry name" value="Aminotransferase_I/II_large"/>
</dbReference>
<gene>
    <name evidence="7" type="ORF">BCR39DRAFT_554275</name>
</gene>
<dbReference type="AlphaFoldDB" id="A0A1Y2AF35"/>
<accession>A0A1Y2AF35</accession>
<dbReference type="SUPFAM" id="SSF53383">
    <property type="entry name" value="PLP-dependent transferases"/>
    <property type="match status" value="1"/>
</dbReference>
<evidence type="ECO:0000256" key="5">
    <source>
        <dbReference type="ARBA" id="ARBA00022898"/>
    </source>
</evidence>
<dbReference type="GO" id="GO:1901605">
    <property type="term" value="P:alpha-amino acid metabolic process"/>
    <property type="evidence" value="ECO:0007669"/>
    <property type="project" value="TreeGrafter"/>
</dbReference>
<protein>
    <submittedName>
        <fullName evidence="7">Pyridoxal phosphate-dependent transferase</fullName>
    </submittedName>
</protein>
<sequence length="546" mass="61151">MSPAPSLPDSLDLQHHLTPAVREQRPSAMKAMGKLLKENERIRSLAGGMPHHSLFPMRHATFTMPTLESISSGSLEDWKNGTADTQDFHFKKTGPGTESDPAGLYDINEVLQYGLSNGFPKLIELLEELNECIHGRVLNDAGLFITCGGTDGISKVFQLFVEPGVDTVLTEEYSFDTSLINGRGRGAKFFPIKTDDDGMVPEDLEEVLSNWDESKRGRKPHLMYTIPCGQNPTGSVMPAERYDKIYEICSKHDVIIMEDDPYFALQYKPYEADITKREAILAAARETMAQIPLGEEHTHEVAKVFNDYAGIRSYLSRDTEGRVVRIDTFSKIFGPGIRTGWIACNSLFAERLMRLGETSTQSPNNVGQAILASYLSPEHWGISGFMRWMWAVRLEYQMKRDYFLDCLAKYCDPNLVSTKPCGGGMFQFLDINIKSHPRYSRTQIVSLNEVPSQTASKVATRKPFVGTESGDYTSNTSELMDELWQCLVDEAEVLLMPARLFLVERPGVDQTDRVNLFRATFAGDVANIDAALKAFGAGLKMWFERG</sequence>
<feature type="domain" description="Aminotransferase class I/classII large" evidence="6">
    <location>
        <begin position="106"/>
        <end position="534"/>
    </location>
</feature>
<dbReference type="Proteomes" id="UP000193986">
    <property type="component" value="Unassembled WGS sequence"/>
</dbReference>
<dbReference type="OrthoDB" id="691673at2759"/>
<evidence type="ECO:0000256" key="3">
    <source>
        <dbReference type="ARBA" id="ARBA00022576"/>
    </source>
</evidence>
<evidence type="ECO:0000313" key="8">
    <source>
        <dbReference type="Proteomes" id="UP000193986"/>
    </source>
</evidence>
<dbReference type="EMBL" id="MCFC01000119">
    <property type="protein sequence ID" value="ORY21044.1"/>
    <property type="molecule type" value="Genomic_DNA"/>
</dbReference>
<comment type="similarity">
    <text evidence="2">Belongs to the class-I pyridoxal-phosphate-dependent aminotransferase family.</text>
</comment>
<dbReference type="Pfam" id="PF00155">
    <property type="entry name" value="Aminotran_1_2"/>
    <property type="match status" value="1"/>
</dbReference>
<reference evidence="7 8" key="1">
    <citation type="submission" date="2016-07" db="EMBL/GenBank/DDBJ databases">
        <title>Pervasive Adenine N6-methylation of Active Genes in Fungi.</title>
        <authorList>
            <consortium name="DOE Joint Genome Institute"/>
            <person name="Mondo S.J."/>
            <person name="Dannebaum R.O."/>
            <person name="Kuo R.C."/>
            <person name="Labutti K."/>
            <person name="Haridas S."/>
            <person name="Kuo A."/>
            <person name="Salamov A."/>
            <person name="Ahrendt S.R."/>
            <person name="Lipzen A."/>
            <person name="Sullivan W."/>
            <person name="Andreopoulos W.B."/>
            <person name="Clum A."/>
            <person name="Lindquist E."/>
            <person name="Daum C."/>
            <person name="Ramamoorthy G.K."/>
            <person name="Gryganskyi A."/>
            <person name="Culley D."/>
            <person name="Magnuson J.K."/>
            <person name="James T.Y."/>
            <person name="O'Malley M.A."/>
            <person name="Stajich J.E."/>
            <person name="Spatafora J.W."/>
            <person name="Visel A."/>
            <person name="Grigoriev I.V."/>
        </authorList>
    </citation>
    <scope>NUCLEOTIDE SEQUENCE [LARGE SCALE GENOMIC DNA]</scope>
    <source>
        <strain evidence="7 8">68-887.2</strain>
    </source>
</reference>
<keyword evidence="4 7" id="KW-0808">Transferase</keyword>
<dbReference type="PANTHER" id="PTHR42790">
    <property type="entry name" value="AMINOTRANSFERASE"/>
    <property type="match status" value="1"/>
</dbReference>
<keyword evidence="5" id="KW-0663">Pyridoxal phosphate</keyword>
<evidence type="ECO:0000259" key="6">
    <source>
        <dbReference type="Pfam" id="PF00155"/>
    </source>
</evidence>
<comment type="caution">
    <text evidence="7">The sequence shown here is derived from an EMBL/GenBank/DDBJ whole genome shotgun (WGS) entry which is preliminary data.</text>
</comment>
<evidence type="ECO:0000256" key="2">
    <source>
        <dbReference type="ARBA" id="ARBA00007441"/>
    </source>
</evidence>
<organism evidence="7 8">
    <name type="scientific">Naematelia encephala</name>
    <dbReference type="NCBI Taxonomy" id="71784"/>
    <lineage>
        <taxon>Eukaryota</taxon>
        <taxon>Fungi</taxon>
        <taxon>Dikarya</taxon>
        <taxon>Basidiomycota</taxon>
        <taxon>Agaricomycotina</taxon>
        <taxon>Tremellomycetes</taxon>
        <taxon>Tremellales</taxon>
        <taxon>Naemateliaceae</taxon>
        <taxon>Naematelia</taxon>
    </lineage>
</organism>